<keyword evidence="4" id="KW-1185">Reference proteome</keyword>
<dbReference type="AlphaFoldDB" id="W8U979"/>
<dbReference type="STRING" id="1286171.EAL2_c21350"/>
<dbReference type="InterPro" id="IPR006016">
    <property type="entry name" value="UspA"/>
</dbReference>
<dbReference type="SUPFAM" id="SSF52402">
    <property type="entry name" value="Adenine nucleotide alpha hydrolases-like"/>
    <property type="match status" value="1"/>
</dbReference>
<gene>
    <name evidence="3" type="ORF">EAL2_c21350</name>
</gene>
<evidence type="ECO:0000313" key="4">
    <source>
        <dbReference type="Proteomes" id="UP000019591"/>
    </source>
</evidence>
<reference evidence="3 4" key="1">
    <citation type="journal article" date="2014" name="Genome Announc.">
        <title>Complete Genome Sequence of Amino Acid-Utilizing Eubacterium acidaminophilum al-2 (DSM 3953).</title>
        <authorList>
            <person name="Poehlein A."/>
            <person name="Andreesen J.R."/>
            <person name="Daniel R."/>
        </authorList>
    </citation>
    <scope>NUCLEOTIDE SEQUENCE [LARGE SCALE GENOMIC DNA]</scope>
    <source>
        <strain evidence="3 4">DSM 3953</strain>
    </source>
</reference>
<dbReference type="InterPro" id="IPR006015">
    <property type="entry name" value="Universal_stress_UspA"/>
</dbReference>
<dbReference type="EMBL" id="CP007452">
    <property type="protein sequence ID" value="AHM57416.1"/>
    <property type="molecule type" value="Genomic_DNA"/>
</dbReference>
<dbReference type="eggNOG" id="COG0589">
    <property type="taxonomic scope" value="Bacteria"/>
</dbReference>
<dbReference type="PATRIC" id="fig|1286171.3.peg.2084"/>
<protein>
    <recommendedName>
        <fullName evidence="2">UspA domain-containing protein</fullName>
    </recommendedName>
</protein>
<dbReference type="OrthoDB" id="9794782at2"/>
<accession>W8U979</accession>
<name>W8U979_PEPAC</name>
<dbReference type="PRINTS" id="PR01438">
    <property type="entry name" value="UNVRSLSTRESS"/>
</dbReference>
<dbReference type="HOGENOM" id="CLU_049301_16_2_9"/>
<dbReference type="PANTHER" id="PTHR46268">
    <property type="entry name" value="STRESS RESPONSE PROTEIN NHAX"/>
    <property type="match status" value="1"/>
</dbReference>
<evidence type="ECO:0000259" key="2">
    <source>
        <dbReference type="Pfam" id="PF00582"/>
    </source>
</evidence>
<comment type="similarity">
    <text evidence="1">Belongs to the universal stress protein A family.</text>
</comment>
<proteinExistence type="inferred from homology"/>
<dbReference type="Pfam" id="PF00582">
    <property type="entry name" value="Usp"/>
    <property type="match status" value="1"/>
</dbReference>
<dbReference type="RefSeq" id="WP_025436341.1">
    <property type="nucleotide sequence ID" value="NZ_CP007452.1"/>
</dbReference>
<dbReference type="InterPro" id="IPR014729">
    <property type="entry name" value="Rossmann-like_a/b/a_fold"/>
</dbReference>
<dbReference type="Proteomes" id="UP000019591">
    <property type="component" value="Chromosome"/>
</dbReference>
<sequence length="141" mass="15481">MKKILLPVDGSDFCLKAYDIAKSFAEKFDAEIIVLNVADIEPGFTQTFITQNFDTMDEYLKARAEKIIEGAKSRFEGSDIKVTFNIATGDPATEIIDMAEGEGCDMIIICTHGMSSAKRFLIGSVASKVVHHATVPVFVIR</sequence>
<dbReference type="KEGG" id="eac:EAL2_c21350"/>
<feature type="domain" description="UspA" evidence="2">
    <location>
        <begin position="1"/>
        <end position="141"/>
    </location>
</feature>
<dbReference type="PANTHER" id="PTHR46268:SF6">
    <property type="entry name" value="UNIVERSAL STRESS PROTEIN UP12"/>
    <property type="match status" value="1"/>
</dbReference>
<evidence type="ECO:0000313" key="3">
    <source>
        <dbReference type="EMBL" id="AHM57416.1"/>
    </source>
</evidence>
<dbReference type="CDD" id="cd00293">
    <property type="entry name" value="USP-like"/>
    <property type="match status" value="1"/>
</dbReference>
<dbReference type="Gene3D" id="3.40.50.620">
    <property type="entry name" value="HUPs"/>
    <property type="match status" value="1"/>
</dbReference>
<organism evidence="3 4">
    <name type="scientific">Peptoclostridium acidaminophilum DSM 3953</name>
    <dbReference type="NCBI Taxonomy" id="1286171"/>
    <lineage>
        <taxon>Bacteria</taxon>
        <taxon>Bacillati</taxon>
        <taxon>Bacillota</taxon>
        <taxon>Clostridia</taxon>
        <taxon>Peptostreptococcales</taxon>
        <taxon>Peptoclostridiaceae</taxon>
        <taxon>Peptoclostridium</taxon>
    </lineage>
</organism>
<evidence type="ECO:0000256" key="1">
    <source>
        <dbReference type="ARBA" id="ARBA00008791"/>
    </source>
</evidence>